<dbReference type="RefSeq" id="WP_145389848.1">
    <property type="nucleotide sequence ID" value="NZ_CP037423.1"/>
</dbReference>
<dbReference type="EMBL" id="CP037423">
    <property type="protein sequence ID" value="QDV45601.1"/>
    <property type="molecule type" value="Genomic_DNA"/>
</dbReference>
<accession>A0A518HXL9</accession>
<dbReference type="AlphaFoldDB" id="A0A518HXL9"/>
<feature type="region of interest" description="Disordered" evidence="1">
    <location>
        <begin position="140"/>
        <end position="159"/>
    </location>
</feature>
<dbReference type="KEGG" id="snep:Enr13x_54800"/>
<evidence type="ECO:0000256" key="1">
    <source>
        <dbReference type="SAM" id="MobiDB-lite"/>
    </source>
</evidence>
<proteinExistence type="predicted"/>
<gene>
    <name evidence="2" type="ORF">Enr13x_54800</name>
</gene>
<reference evidence="2 3" key="1">
    <citation type="submission" date="2019-03" db="EMBL/GenBank/DDBJ databases">
        <title>Deep-cultivation of Planctomycetes and their phenomic and genomic characterization uncovers novel biology.</title>
        <authorList>
            <person name="Wiegand S."/>
            <person name="Jogler M."/>
            <person name="Boedeker C."/>
            <person name="Pinto D."/>
            <person name="Vollmers J."/>
            <person name="Rivas-Marin E."/>
            <person name="Kohn T."/>
            <person name="Peeters S.H."/>
            <person name="Heuer A."/>
            <person name="Rast P."/>
            <person name="Oberbeckmann S."/>
            <person name="Bunk B."/>
            <person name="Jeske O."/>
            <person name="Meyerdierks A."/>
            <person name="Storesund J.E."/>
            <person name="Kallscheuer N."/>
            <person name="Luecker S."/>
            <person name="Lage O.M."/>
            <person name="Pohl T."/>
            <person name="Merkel B.J."/>
            <person name="Hornburger P."/>
            <person name="Mueller R.-W."/>
            <person name="Bruemmer F."/>
            <person name="Labrenz M."/>
            <person name="Spormann A.M."/>
            <person name="Op den Camp H."/>
            <person name="Overmann J."/>
            <person name="Amann R."/>
            <person name="Jetten M.S.M."/>
            <person name="Mascher T."/>
            <person name="Medema M.H."/>
            <person name="Devos D.P."/>
            <person name="Kaster A.-K."/>
            <person name="Ovreas L."/>
            <person name="Rohde M."/>
            <person name="Galperin M.Y."/>
            <person name="Jogler C."/>
        </authorList>
    </citation>
    <scope>NUCLEOTIDE SEQUENCE [LARGE SCALE GENOMIC DNA]</scope>
    <source>
        <strain evidence="2 3">Enr13</strain>
    </source>
</reference>
<protein>
    <submittedName>
        <fullName evidence="2">DNA primase</fullName>
    </submittedName>
</protein>
<dbReference type="InterPro" id="IPR037068">
    <property type="entry name" value="DNA_primase_core_N_sf"/>
</dbReference>
<keyword evidence="3" id="KW-1185">Reference proteome</keyword>
<dbReference type="Proteomes" id="UP000319004">
    <property type="component" value="Chromosome"/>
</dbReference>
<evidence type="ECO:0000313" key="2">
    <source>
        <dbReference type="EMBL" id="QDV45601.1"/>
    </source>
</evidence>
<dbReference type="SUPFAM" id="SSF56731">
    <property type="entry name" value="DNA primase core"/>
    <property type="match status" value="1"/>
</dbReference>
<feature type="compositionally biased region" description="Basic and acidic residues" evidence="1">
    <location>
        <begin position="147"/>
        <end position="158"/>
    </location>
</feature>
<organism evidence="2 3">
    <name type="scientific">Stieleria neptunia</name>
    <dbReference type="NCBI Taxonomy" id="2527979"/>
    <lineage>
        <taxon>Bacteria</taxon>
        <taxon>Pseudomonadati</taxon>
        <taxon>Planctomycetota</taxon>
        <taxon>Planctomycetia</taxon>
        <taxon>Pirellulales</taxon>
        <taxon>Pirellulaceae</taxon>
        <taxon>Stieleria</taxon>
    </lineage>
</organism>
<dbReference type="Gene3D" id="3.90.980.10">
    <property type="entry name" value="DNA primase, catalytic core, N-terminal domain"/>
    <property type="match status" value="1"/>
</dbReference>
<evidence type="ECO:0000313" key="3">
    <source>
        <dbReference type="Proteomes" id="UP000319004"/>
    </source>
</evidence>
<dbReference type="OrthoDB" id="7465087at2"/>
<name>A0A518HXL9_9BACT</name>
<sequence>MNDDFLNAIFVNPIKAIAKFYATCLNESERAMAYVNDELHLTTEQAAEQQIGFADRTLGKHIPQRRIKRGREVRDALVDAGLYKANGRETMRGRVTVPIIDNEGNIIGIRGYKIDAHASGEDVITVGQPEPAKIPAAQVPVATTEEPTTKQTKDTKTDDSDELIIEDNQIIFIRDDRRYRIRGLEKNKSTLTLKVNLMASRDELVHMDTLDLVKARSRMSFIKAASTELYTDAETIKKDIGTLLLKLEALQSDRIAALKQPARVEVQLSDQEQREALSLLRSPSLLQRIVADMDACGIVGESTNKLAGYLAATSRKLAKPLAIVIQSSSSAGKTSLMDAVLSMMPSEDVNRFSGMTGQSLFYLDSDSIRHKILAIAEDEGIRKASYALKLLQSEGELRHATVGRGEDGRSQTQEHHVEGPTQIFLTTTALDIDEELINRCLILTVDESDSQTDAIQSKQRESFTHDFTEHGYLAGQLKRLHQNAQRLLQPVEVFNPFATQLTFPNHKTRMRRDHIKYLTLINTIAFLHQHQRTIHSAQQGDISTEFINVEPGDIAIANGIAGEVLGRSLDELAPQTRNLLGRLHDFVDSNSRSIGLPRDAFRFTRRDVREAIHWSDSQIQKHLGRLVDLEYVLVHRGRNGQRYVYELLYGGEGREGQPFLMGLIDPAKLKTPATTTKTSTPLVETSTP</sequence>